<dbReference type="AlphaFoldDB" id="A0A146K1A3"/>
<accession>A0A146K1A3</accession>
<dbReference type="EMBL" id="GDID01007002">
    <property type="protein sequence ID" value="JAP89604.1"/>
    <property type="molecule type" value="Transcribed_RNA"/>
</dbReference>
<sequence>GKTEYSYQTRQNIEYYSSCGVPLTVFTLGKQLLPKYFYQTYKGIQHQFLSVISILWFIGRWFTRSLTVMKLYMQKITKVHIFCDDYNSAVFKGVIDYCQLKKCPLNIFMPRVTLKMKKDMLHVYNLMKYDILSQHEKIEENQKVDNPSSFQFIFSSVEQKQLFEALFEQELPPNCYKVFDKQCVLFNDTNRDAFVNHQINLFNKMQFAQPERTNIGVRNLYFYVKQAKAENAENGDRKVDQETVLKIEKNPKAPQLILVPLSSTLENNNLDLLKQFAEKLESFLKKNASVTAPVPYHFVQLVFTMQPAEKDLQVIKQFVKQINKINQKSEYVSGFFVQLFDQDFEVMAKSASFALISRHQKSLIIQKMNDFGCPCLSLQADEAEVPEGNLMIWEQELFEGGYVLMTQGEDKLKGKLLPGDNTWEL</sequence>
<gene>
    <name evidence="2" type="ORF">TPC1_30901</name>
</gene>
<keyword evidence="1" id="KW-0812">Transmembrane</keyword>
<reference evidence="2" key="1">
    <citation type="submission" date="2015-07" db="EMBL/GenBank/DDBJ databases">
        <title>Adaptation to a free-living lifestyle via gene acquisitions in the diplomonad Trepomonas sp. PC1.</title>
        <authorList>
            <person name="Xu F."/>
            <person name="Jerlstrom-Hultqvist J."/>
            <person name="Kolisko M."/>
            <person name="Simpson A.G.B."/>
            <person name="Roger A.J."/>
            <person name="Svard S.G."/>
            <person name="Andersson J.O."/>
        </authorList>
    </citation>
    <scope>NUCLEOTIDE SEQUENCE</scope>
    <source>
        <strain evidence="2">PC1</strain>
    </source>
</reference>
<name>A0A146K1A3_9EUKA</name>
<keyword evidence="1" id="KW-1133">Transmembrane helix</keyword>
<protein>
    <submittedName>
        <fullName evidence="2">Uncharacterized protein</fullName>
    </submittedName>
</protein>
<organism evidence="2">
    <name type="scientific">Trepomonas sp. PC1</name>
    <dbReference type="NCBI Taxonomy" id="1076344"/>
    <lineage>
        <taxon>Eukaryota</taxon>
        <taxon>Metamonada</taxon>
        <taxon>Diplomonadida</taxon>
        <taxon>Hexamitidae</taxon>
        <taxon>Hexamitinae</taxon>
        <taxon>Trepomonas</taxon>
    </lineage>
</organism>
<evidence type="ECO:0000256" key="1">
    <source>
        <dbReference type="SAM" id="Phobius"/>
    </source>
</evidence>
<feature type="transmembrane region" description="Helical" evidence="1">
    <location>
        <begin position="44"/>
        <end position="63"/>
    </location>
</feature>
<proteinExistence type="predicted"/>
<evidence type="ECO:0000313" key="2">
    <source>
        <dbReference type="EMBL" id="JAP89604.1"/>
    </source>
</evidence>
<feature type="non-terminal residue" evidence="2">
    <location>
        <position position="1"/>
    </location>
</feature>
<keyword evidence="1" id="KW-0472">Membrane</keyword>